<dbReference type="PROSITE" id="PS50883">
    <property type="entry name" value="EAL"/>
    <property type="match status" value="1"/>
</dbReference>
<feature type="transmembrane region" description="Helical" evidence="1">
    <location>
        <begin position="147"/>
        <end position="165"/>
    </location>
</feature>
<protein>
    <submittedName>
        <fullName evidence="3">EAL domain-containing protein (Putative c-di-GMP-specific phosphodiesterase class I)</fullName>
    </submittedName>
</protein>
<dbReference type="Proteomes" id="UP000295611">
    <property type="component" value="Unassembled WGS sequence"/>
</dbReference>
<feature type="transmembrane region" description="Helical" evidence="1">
    <location>
        <begin position="115"/>
        <end position="135"/>
    </location>
</feature>
<dbReference type="AlphaFoldDB" id="A0A4R7AW29"/>
<evidence type="ECO:0000259" key="2">
    <source>
        <dbReference type="PROSITE" id="PS50883"/>
    </source>
</evidence>
<dbReference type="PANTHER" id="PTHR33121">
    <property type="entry name" value="CYCLIC DI-GMP PHOSPHODIESTERASE PDEF"/>
    <property type="match status" value="1"/>
</dbReference>
<feature type="transmembrane region" description="Helical" evidence="1">
    <location>
        <begin position="54"/>
        <end position="76"/>
    </location>
</feature>
<dbReference type="EMBL" id="SNZP01000018">
    <property type="protein sequence ID" value="TDR71597.1"/>
    <property type="molecule type" value="Genomic_DNA"/>
</dbReference>
<organism evidence="3 4">
    <name type="scientific">Paludibacterium purpuratum</name>
    <dbReference type="NCBI Taxonomy" id="1144873"/>
    <lineage>
        <taxon>Bacteria</taxon>
        <taxon>Pseudomonadati</taxon>
        <taxon>Pseudomonadota</taxon>
        <taxon>Betaproteobacteria</taxon>
        <taxon>Neisseriales</taxon>
        <taxon>Chromobacteriaceae</taxon>
        <taxon>Paludibacterium</taxon>
    </lineage>
</organism>
<dbReference type="SUPFAM" id="SSF141868">
    <property type="entry name" value="EAL domain-like"/>
    <property type="match status" value="1"/>
</dbReference>
<dbReference type="GO" id="GO:0071111">
    <property type="term" value="F:cyclic-guanylate-specific phosphodiesterase activity"/>
    <property type="evidence" value="ECO:0007669"/>
    <property type="project" value="InterPro"/>
</dbReference>
<keyword evidence="4" id="KW-1185">Reference proteome</keyword>
<evidence type="ECO:0000256" key="1">
    <source>
        <dbReference type="SAM" id="Phobius"/>
    </source>
</evidence>
<dbReference type="InterPro" id="IPR050706">
    <property type="entry name" value="Cyclic-di-GMP_PDE-like"/>
</dbReference>
<dbReference type="SMART" id="SM00052">
    <property type="entry name" value="EAL"/>
    <property type="match status" value="1"/>
</dbReference>
<feature type="transmembrane region" description="Helical" evidence="1">
    <location>
        <begin position="82"/>
        <end position="103"/>
    </location>
</feature>
<dbReference type="OrthoDB" id="9804951at2"/>
<dbReference type="RefSeq" id="WP_133683753.1">
    <property type="nucleotide sequence ID" value="NZ_SNZP01000018.1"/>
</dbReference>
<dbReference type="InterPro" id="IPR035919">
    <property type="entry name" value="EAL_sf"/>
</dbReference>
<name>A0A4R7AW29_9NEIS</name>
<reference evidence="3 4" key="1">
    <citation type="submission" date="2019-03" db="EMBL/GenBank/DDBJ databases">
        <title>Genomic Encyclopedia of Type Strains, Phase III (KMG-III): the genomes of soil and plant-associated and newly described type strains.</title>
        <authorList>
            <person name="Whitman W."/>
        </authorList>
    </citation>
    <scope>NUCLEOTIDE SEQUENCE [LARGE SCALE GENOMIC DNA]</scope>
    <source>
        <strain evidence="3 4">CECT 8976</strain>
    </source>
</reference>
<dbReference type="Pfam" id="PF00563">
    <property type="entry name" value="EAL"/>
    <property type="match status" value="1"/>
</dbReference>
<keyword evidence="1" id="KW-1133">Transmembrane helix</keyword>
<keyword evidence="1" id="KW-0812">Transmembrane</keyword>
<feature type="transmembrane region" description="Helical" evidence="1">
    <location>
        <begin position="12"/>
        <end position="33"/>
    </location>
</feature>
<feature type="transmembrane region" description="Helical" evidence="1">
    <location>
        <begin position="186"/>
        <end position="207"/>
    </location>
</feature>
<dbReference type="PANTHER" id="PTHR33121:SF70">
    <property type="entry name" value="SIGNALING PROTEIN YKOW"/>
    <property type="match status" value="1"/>
</dbReference>
<proteinExistence type="predicted"/>
<comment type="caution">
    <text evidence="3">The sequence shown here is derived from an EMBL/GenBank/DDBJ whole genome shotgun (WGS) entry which is preliminary data.</text>
</comment>
<gene>
    <name evidence="3" type="ORF">DFP86_1188</name>
</gene>
<dbReference type="Gene3D" id="3.20.20.450">
    <property type="entry name" value="EAL domain"/>
    <property type="match status" value="1"/>
</dbReference>
<sequence length="525" mass="56618">MNIALLQETGRAMPFGLPALFYGALGALVVHLCQQLVEETSNAIDPASRVIRTSRAAFSIGGLVWVLDVTGFFIYPDLSTDGLPLTPALLGLLINSFSARLTVPTLSTDTHAGRVCLAALGLALGMLLGHAVLSFGFVPGTLTIEPSAFAASLALAVLLAAGLALKHRKARLSAIGSQFTPLTWRLKILAGMLIPPLHWCLVTTFPLPSSTELVPNSSAHLLITVLAFGLAITADQLQAIHSERRRQRSFRNVVTPGASSVAASQGHDRQLALISARLPELLHPKQLQIHFQPIVTPHQPKAHFEALLRVSDPVLGRINPEKFILACTLQAQGAHVDMLIIGNALDHLADWTRQGFDSATININVSPATLLEADFVDWIHCQLQQRELAPSRVRLEITEHALIANGGEMVRIIRQLKAKGIGVIMDDFGSGYSSLGLLADLPISGFKCDRLFIKGLVQDTRRQALLKKIAELAVDLGIPVTAEGVETREELDIVMQSGIASVQGYYFAKPMPAPDIPAWFAGQAW</sequence>
<accession>A0A4R7AW29</accession>
<feature type="transmembrane region" description="Helical" evidence="1">
    <location>
        <begin position="219"/>
        <end position="240"/>
    </location>
</feature>
<evidence type="ECO:0000313" key="4">
    <source>
        <dbReference type="Proteomes" id="UP000295611"/>
    </source>
</evidence>
<keyword evidence="1" id="KW-0472">Membrane</keyword>
<evidence type="ECO:0000313" key="3">
    <source>
        <dbReference type="EMBL" id="TDR71597.1"/>
    </source>
</evidence>
<dbReference type="CDD" id="cd01948">
    <property type="entry name" value="EAL"/>
    <property type="match status" value="1"/>
</dbReference>
<dbReference type="InterPro" id="IPR001633">
    <property type="entry name" value="EAL_dom"/>
</dbReference>
<feature type="domain" description="EAL" evidence="2">
    <location>
        <begin position="271"/>
        <end position="524"/>
    </location>
</feature>